<feature type="domain" description="SNF2 N-terminal" evidence="5">
    <location>
        <begin position="208"/>
        <end position="296"/>
    </location>
</feature>
<sequence>MDVELVDDDNDDSNGAHWDTQVAELASLLDISTSVAAAALQQSFGCFELAVDLACDLNAVNLSAAASSEPSASSRSPAPQASARPHPSEPSAPLRPAAPPREEHGRPAEPSAPIRPAAPQPRVQDLQLLPEAEEELALEEADEALRDLEQAMAQGLDSLRSARPSVENPTKRRHLEMPSSGFHIPNNSEDAAADNPPLFRKHPLRDEQLRSLGWMLSQEALPKSRRLRGGLLADRMGFGKTSVAIGLASLGATLRPPRRKESLNSGFVPSLATLIMCPSHLLDQWKGEFWKFLGEDGVQISTPQDPVLTDANSECIKMQFHIKDFPPENPEKQKFHLGMEAL</sequence>
<name>A0A1Q9E6W1_SYMMI</name>
<dbReference type="GO" id="GO:0005524">
    <property type="term" value="F:ATP binding"/>
    <property type="evidence" value="ECO:0007669"/>
    <property type="project" value="UniProtKB-KW"/>
</dbReference>
<dbReference type="GO" id="GO:0016787">
    <property type="term" value="F:hydrolase activity"/>
    <property type="evidence" value="ECO:0007669"/>
    <property type="project" value="UniProtKB-KW"/>
</dbReference>
<dbReference type="GO" id="GO:0006281">
    <property type="term" value="P:DNA repair"/>
    <property type="evidence" value="ECO:0007669"/>
    <property type="project" value="TreeGrafter"/>
</dbReference>
<organism evidence="6 7">
    <name type="scientific">Symbiodinium microadriaticum</name>
    <name type="common">Dinoflagellate</name>
    <name type="synonym">Zooxanthella microadriatica</name>
    <dbReference type="NCBI Taxonomy" id="2951"/>
    <lineage>
        <taxon>Eukaryota</taxon>
        <taxon>Sar</taxon>
        <taxon>Alveolata</taxon>
        <taxon>Dinophyceae</taxon>
        <taxon>Suessiales</taxon>
        <taxon>Symbiodiniaceae</taxon>
        <taxon>Symbiodinium</taxon>
    </lineage>
</organism>
<reference evidence="6 7" key="1">
    <citation type="submission" date="2016-02" db="EMBL/GenBank/DDBJ databases">
        <title>Genome analysis of coral dinoflagellate symbionts highlights evolutionary adaptations to a symbiotic lifestyle.</title>
        <authorList>
            <person name="Aranda M."/>
            <person name="Li Y."/>
            <person name="Liew Y.J."/>
            <person name="Baumgarten S."/>
            <person name="Simakov O."/>
            <person name="Wilson M."/>
            <person name="Piel J."/>
            <person name="Ashoor H."/>
            <person name="Bougouffa S."/>
            <person name="Bajic V.B."/>
            <person name="Ryu T."/>
            <person name="Ravasi T."/>
            <person name="Bayer T."/>
            <person name="Micklem G."/>
            <person name="Kim H."/>
            <person name="Bhak J."/>
            <person name="Lajeunesse T.C."/>
            <person name="Voolstra C.R."/>
        </authorList>
    </citation>
    <scope>NUCLEOTIDE SEQUENCE [LARGE SCALE GENOMIC DNA]</scope>
    <source>
        <strain evidence="6 7">CCMP2467</strain>
    </source>
</reference>
<dbReference type="InterPro" id="IPR027417">
    <property type="entry name" value="P-loop_NTPase"/>
</dbReference>
<dbReference type="PANTHER" id="PTHR45626">
    <property type="entry name" value="TRANSCRIPTION TERMINATION FACTOR 2-RELATED"/>
    <property type="match status" value="1"/>
</dbReference>
<evidence type="ECO:0000313" key="7">
    <source>
        <dbReference type="Proteomes" id="UP000186817"/>
    </source>
</evidence>
<dbReference type="GO" id="GO:0005634">
    <property type="term" value="C:nucleus"/>
    <property type="evidence" value="ECO:0007669"/>
    <property type="project" value="TreeGrafter"/>
</dbReference>
<dbReference type="AlphaFoldDB" id="A0A1Q9E6W1"/>
<dbReference type="EMBL" id="LSRX01000244">
    <property type="protein sequence ID" value="OLQ03148.1"/>
    <property type="molecule type" value="Genomic_DNA"/>
</dbReference>
<feature type="region of interest" description="Disordered" evidence="4">
    <location>
        <begin position="66"/>
        <end position="120"/>
    </location>
</feature>
<feature type="compositionally biased region" description="Low complexity" evidence="4">
    <location>
        <begin position="66"/>
        <end position="95"/>
    </location>
</feature>
<keyword evidence="3" id="KW-0067">ATP-binding</keyword>
<evidence type="ECO:0000256" key="4">
    <source>
        <dbReference type="SAM" id="MobiDB-lite"/>
    </source>
</evidence>
<dbReference type="SUPFAM" id="SSF52540">
    <property type="entry name" value="P-loop containing nucleoside triphosphate hydrolases"/>
    <property type="match status" value="1"/>
</dbReference>
<dbReference type="Pfam" id="PF00176">
    <property type="entry name" value="SNF2-rel_dom"/>
    <property type="match status" value="1"/>
</dbReference>
<dbReference type="InterPro" id="IPR038718">
    <property type="entry name" value="SNF2-like_sf"/>
</dbReference>
<evidence type="ECO:0000259" key="5">
    <source>
        <dbReference type="Pfam" id="PF00176"/>
    </source>
</evidence>
<dbReference type="OrthoDB" id="423559at2759"/>
<evidence type="ECO:0000256" key="2">
    <source>
        <dbReference type="ARBA" id="ARBA00022801"/>
    </source>
</evidence>
<dbReference type="InterPro" id="IPR000330">
    <property type="entry name" value="SNF2_N"/>
</dbReference>
<feature type="region of interest" description="Disordered" evidence="4">
    <location>
        <begin position="156"/>
        <end position="197"/>
    </location>
</feature>
<accession>A0A1Q9E6W1</accession>
<dbReference type="PANTHER" id="PTHR45626:SF26">
    <property type="entry name" value="FAMILY HELICASE, PUTATIVE (AFU_ORTHOLOGUE AFUA_2G09120)-RELATED"/>
    <property type="match status" value="1"/>
</dbReference>
<evidence type="ECO:0000256" key="1">
    <source>
        <dbReference type="ARBA" id="ARBA00022741"/>
    </source>
</evidence>
<protein>
    <submittedName>
        <fullName evidence="6">Transcription termination factor 2</fullName>
    </submittedName>
</protein>
<dbReference type="GO" id="GO:0008094">
    <property type="term" value="F:ATP-dependent activity, acting on DNA"/>
    <property type="evidence" value="ECO:0007669"/>
    <property type="project" value="TreeGrafter"/>
</dbReference>
<dbReference type="Proteomes" id="UP000186817">
    <property type="component" value="Unassembled WGS sequence"/>
</dbReference>
<proteinExistence type="predicted"/>
<keyword evidence="7" id="KW-1185">Reference proteome</keyword>
<keyword evidence="1" id="KW-0547">Nucleotide-binding</keyword>
<dbReference type="Gene3D" id="3.40.50.10810">
    <property type="entry name" value="Tandem AAA-ATPase domain"/>
    <property type="match status" value="1"/>
</dbReference>
<keyword evidence="2" id="KW-0378">Hydrolase</keyword>
<evidence type="ECO:0000313" key="6">
    <source>
        <dbReference type="EMBL" id="OLQ03148.1"/>
    </source>
</evidence>
<comment type="caution">
    <text evidence="6">The sequence shown here is derived from an EMBL/GenBank/DDBJ whole genome shotgun (WGS) entry which is preliminary data.</text>
</comment>
<dbReference type="InterPro" id="IPR050628">
    <property type="entry name" value="SNF2_RAD54_helicase_TF"/>
</dbReference>
<evidence type="ECO:0000256" key="3">
    <source>
        <dbReference type="ARBA" id="ARBA00022840"/>
    </source>
</evidence>
<gene>
    <name evidence="6" type="primary">Ttf2</name>
    <name evidence="6" type="ORF">AK812_SmicGene13924</name>
</gene>